<dbReference type="PANTHER" id="PTHR11915">
    <property type="entry name" value="SPECTRIN/FILAMIN RELATED CYTOSKELETAL PROTEIN"/>
    <property type="match status" value="1"/>
</dbReference>
<dbReference type="CDD" id="cd00176">
    <property type="entry name" value="SPEC"/>
    <property type="match status" value="5"/>
</dbReference>
<comment type="caution">
    <text evidence="4">The sequence shown here is derived from an EMBL/GenBank/DDBJ whole genome shotgun (WGS) entry which is preliminary data.</text>
</comment>
<keyword evidence="2" id="KW-0009">Actin-binding</keyword>
<protein>
    <recommendedName>
        <fullName evidence="6">Dystrophin</fullName>
    </recommendedName>
</protein>
<evidence type="ECO:0000313" key="5">
    <source>
        <dbReference type="Proteomes" id="UP000326458"/>
    </source>
</evidence>
<dbReference type="FunFam" id="1.20.58.60:FF:000183">
    <property type="entry name" value="dystrophin isoform X2"/>
    <property type="match status" value="1"/>
</dbReference>
<dbReference type="InterPro" id="IPR002017">
    <property type="entry name" value="Spectrin_repeat"/>
</dbReference>
<feature type="coiled-coil region" evidence="3">
    <location>
        <begin position="311"/>
        <end position="345"/>
    </location>
</feature>
<evidence type="ECO:0000256" key="2">
    <source>
        <dbReference type="ARBA" id="ARBA00023203"/>
    </source>
</evidence>
<evidence type="ECO:0000256" key="3">
    <source>
        <dbReference type="SAM" id="Coils"/>
    </source>
</evidence>
<name>A0A5N3V5Z2_MUNMU</name>
<evidence type="ECO:0000256" key="1">
    <source>
        <dbReference type="ARBA" id="ARBA00022737"/>
    </source>
</evidence>
<proteinExistence type="predicted"/>
<dbReference type="Gene3D" id="1.20.58.60">
    <property type="match status" value="7"/>
</dbReference>
<dbReference type="InterPro" id="IPR018159">
    <property type="entry name" value="Spectrin/alpha-actinin"/>
</dbReference>
<evidence type="ECO:0000313" key="4">
    <source>
        <dbReference type="EMBL" id="KAB0344672.1"/>
    </source>
</evidence>
<dbReference type="SMART" id="SM00150">
    <property type="entry name" value="SPEC"/>
    <property type="match status" value="8"/>
</dbReference>
<organism evidence="4 5">
    <name type="scientific">Muntiacus muntjak</name>
    <name type="common">Barking deer</name>
    <name type="synonym">Indian muntjac</name>
    <dbReference type="NCBI Taxonomy" id="9888"/>
    <lineage>
        <taxon>Eukaryota</taxon>
        <taxon>Metazoa</taxon>
        <taxon>Chordata</taxon>
        <taxon>Craniata</taxon>
        <taxon>Vertebrata</taxon>
        <taxon>Euteleostomi</taxon>
        <taxon>Mammalia</taxon>
        <taxon>Eutheria</taxon>
        <taxon>Laurasiatheria</taxon>
        <taxon>Artiodactyla</taxon>
        <taxon>Ruminantia</taxon>
        <taxon>Pecora</taxon>
        <taxon>Cervidae</taxon>
        <taxon>Muntiacinae</taxon>
        <taxon>Muntiacus</taxon>
    </lineage>
</organism>
<evidence type="ECO:0008006" key="6">
    <source>
        <dbReference type="Google" id="ProtNLM"/>
    </source>
</evidence>
<dbReference type="Pfam" id="PF00435">
    <property type="entry name" value="Spectrin"/>
    <property type="match status" value="6"/>
</dbReference>
<dbReference type="FunFam" id="1.20.58.60:FF:000140">
    <property type="entry name" value="dystrophin isoform X1"/>
    <property type="match status" value="1"/>
</dbReference>
<gene>
    <name evidence="4" type="ORF">FD754_021598</name>
</gene>
<reference evidence="4 5" key="1">
    <citation type="submission" date="2019-06" db="EMBL/GenBank/DDBJ databases">
        <title>Discovery of a novel chromosome fission-fusion reversal in muntjac.</title>
        <authorList>
            <person name="Mudd A.B."/>
            <person name="Bredeson J.V."/>
            <person name="Baum R."/>
            <person name="Hockemeyer D."/>
            <person name="Rokhsar D.S."/>
        </authorList>
    </citation>
    <scope>NUCLEOTIDE SEQUENCE [LARGE SCALE GENOMIC DNA]</scope>
    <source>
        <strain evidence="4">UTSW_UCB_Mm</strain>
        <tissue evidence="4">Fibroblast cell line</tissue>
    </source>
</reference>
<sequence length="2104" mass="242467">KNINKWTHCVYLAYDSLKHSGNVERIFADTNPGSSELFLYYLVKEPLGYPSLPKKKNSLLLVLNINDTDYYLCNFTQLICLNLALIWLSLQMLCYLSNSVVCNLSFAEDYLNSRLLIIFRTFKLELVQETYHIKVSKLEHLSEEVAEGIDMHCSPEESFLTRFLQSISSLPLIYLRRLEAPEDKSFGSPLMETEVNLDSYQTALEEVLSWLLSAEDTLQAQGEISNDVEEVKEQFHTHEVLGDRWANICRWTEDRWVLLQDVLLKWQRFTEEQVKIMILILPCLRLDVDITELHSWITRSEAVLQSPEFAIYRKEGNFSELKEKVNAIEREKAEKFRKLQDASRSAQALVEQMVNEGVNADSIKQASEQLNSRWIEFCQLLSERLNWLEYQNSIVAFYNQLQQLEQLTTTAENWLKTQPATPSESAAVKSQLKNCKDEVNRLSALQPQIERLKIQSIALKEKGQGPMFLDADFVAFTNHFNQVFADMQAREKELQTSKHFLFNFEALQTSLQEHQNGLNYLSTTVKEMSRKAPSHISQRYQSEFEDIEGRWKKLSAQLVERCQKLEEQMAKLRKLQNHIKTLKKWMAEVDVFLKEEWPALGDSEILKKQLKQCRLLVSDIQTIQPSLNSVNEGGQKIKTEAEPEFASRLETELRDLNTQWDYTCRQVYARKEALKAGLDKTVSLQKDLSEMHEWMTQAEEEYLERDFEYKTPDELQTAVEEMKRAKEEAQQKEAKVQLLTESVNSVIAQAPPAAQEALRKELDTLTTNYQWLCTRLNGKCKTLEEVWACWHELLSYLEKANKWLNEVELKLKTTENIPGGAEEISEVLNKKMQDVSMKFRLFQKPANFEQRLQESKMILDEVKMHLPALETKSVEQEVVQSQLNHCVNLYKSLSEVKSEVEMVIKTGRQIVQKKQTENPKELDERVTALKLHYNELGAKVTERKQQLEKCLKLSRKMRKEMNALTEWLAATDMELTKRSAVEGMPSNLDSEVAWGKAIQKETEKQKVHLKSITELGEALKTVLGKKETLVEDKLSLLNSNWIAVTSRAEEWLNLLLEYQKHMETFDQNVDHITKWIIQADALLDESEKKKPQQKEDMLKRLKAELNDIRPKVDSTRDQAANLMANRGDHCRKVIEPKISELNHRFAAISHRIKTGKASIPLKELEQFNSDIQKLLEPLEAEIQQGVNLKEEDFNKDMSEDNEGTVKELLQRGDNLQQRITDERKREEIKIKQQLLQTKHNALKDLRSQRRKKALEISHQWYQYKRQADDLLKCLDDIEKKLASLPEPRDERKIKHTVHEESVVVMTKDMPLEISYVPSTYLTEITHVLQALSEVEQLLNAPDLCAKDFQDLFKQEESLKKLRYHFNIKICFILCDMFRTKIVVLSMKWMFSSELQLTERNSDRLSLLIELPDKAGVVFFSPSEGSISEYFSTFYWWYLDSCEVVLNVVLICISVINRGYMFLNRQILPGFPVHHQFPKLAQTHVHQVGDAIQPSHPLMKSQIDLLQLTHYLGDHTLASICWLPANRILTCTSVKLQILKLLEVGPFHGNTDRAVNIKSMNHISKKGLSRVTVQVWLFLWGVVINKDRNDTVPLVNRMLEMEELETASLGISPLFSSLCVKPTQPLLFVTMPYVVGKIHEKHTQDPDNSGKINIAVLELVSTKCKKKTHARLNLHFSSQVYVQWSTNKIFIPHKMEKGREKGQMIHTNSLLGKIHLPTQETWPRALVSCIQPGLVICFTLDSILVSMLFSQNIPPSPSPTESKSLFLIHSSADGHLACFHVLAIINSAAMNLGVHMSLSDLVSSVCMPRMVDQFSQHYLLKSPVYHSGPNANITIWNHFATLYHPFCSYRTETVPYSFWSSILPKKNWLKFLNGMRLEFVFSITNKYLGDFFFCLFFISSVALKHLSHKTCPLSMIFSNNCFIGNNFVDIKNIINTRWLNGDLLADNTTTMREMHASFVIHDFGNGTYFLQNYSFQILFTIMGAKKKKSFHSSLNSLHLNSSFQHLPSSVDSSFSTVFMSSFAFHSSWHQSQVNLSKAASPGLTFPSTEPFDGSLLMILPTRLLCPWNSPGKDTGVGGCTILQGILPNPAIEHKHHIVHRNGRGK</sequence>
<dbReference type="GO" id="GO:0003779">
    <property type="term" value="F:actin binding"/>
    <property type="evidence" value="ECO:0007669"/>
    <property type="project" value="UniProtKB-KW"/>
</dbReference>
<feature type="non-terminal residue" evidence="4">
    <location>
        <position position="2104"/>
    </location>
</feature>
<dbReference type="FunFam" id="1.20.58.60:FF:000146">
    <property type="entry name" value="dystrophin isoform X2"/>
    <property type="match status" value="1"/>
</dbReference>
<feature type="coiled-coil region" evidence="3">
    <location>
        <begin position="555"/>
        <end position="582"/>
    </location>
</feature>
<dbReference type="SUPFAM" id="SSF46966">
    <property type="entry name" value="Spectrin repeat"/>
    <property type="match status" value="7"/>
</dbReference>
<accession>A0A5N3V5Z2</accession>
<keyword evidence="1" id="KW-0677">Repeat</keyword>
<feature type="non-terminal residue" evidence="4">
    <location>
        <position position="1"/>
    </location>
</feature>
<dbReference type="EMBL" id="VCEA01000003">
    <property type="protein sequence ID" value="KAB0344672.1"/>
    <property type="molecule type" value="Genomic_DNA"/>
</dbReference>
<keyword evidence="3" id="KW-0175">Coiled coil</keyword>
<feature type="coiled-coil region" evidence="3">
    <location>
        <begin position="712"/>
        <end position="742"/>
    </location>
</feature>
<keyword evidence="5" id="KW-1185">Reference proteome</keyword>
<dbReference type="Proteomes" id="UP000326458">
    <property type="component" value="Unassembled WGS sequence"/>
</dbReference>